<evidence type="ECO:0000256" key="6">
    <source>
        <dbReference type="ARBA" id="ARBA00022989"/>
    </source>
</evidence>
<dbReference type="OrthoDB" id="1508846at2759"/>
<dbReference type="InterPro" id="IPR008389">
    <property type="entry name" value="ATPase_V0-cplx_e1/e2_su"/>
</dbReference>
<keyword evidence="4 9" id="KW-0812">Transmembrane</keyword>
<dbReference type="GO" id="GO:0012505">
    <property type="term" value="C:endomembrane system"/>
    <property type="evidence" value="ECO:0007669"/>
    <property type="project" value="UniProtKB-SubCell"/>
</dbReference>
<accession>A0A9P8Q9T0</accession>
<sequence length="93" mass="10780">MRSNRSFDTLTNYTYITNQQYTSMSLWVPFIGLLIAIALSFGIWFAAPKQDQTVWRSTGILTVAMIFLMWAITYLAQLNPLVVPRRSDLRPEF</sequence>
<dbReference type="Pfam" id="PF05493">
    <property type="entry name" value="ATP_synt_H"/>
    <property type="match status" value="1"/>
</dbReference>
<comment type="similarity">
    <text evidence="2">Belongs to the V-ATPase e1/e2 subunit family.</text>
</comment>
<keyword evidence="6 9" id="KW-1133">Transmembrane helix</keyword>
<keyword evidence="5" id="KW-0375">Hydrogen ion transport</keyword>
<gene>
    <name evidence="10" type="ORF">WICPIJ_003346</name>
</gene>
<evidence type="ECO:0000256" key="7">
    <source>
        <dbReference type="ARBA" id="ARBA00023065"/>
    </source>
</evidence>
<dbReference type="PANTHER" id="PTHR12263:SF0">
    <property type="entry name" value="V-TYPE PROTON ATPASE SUBUNIT"/>
    <property type="match status" value="1"/>
</dbReference>
<evidence type="ECO:0000256" key="4">
    <source>
        <dbReference type="ARBA" id="ARBA00022692"/>
    </source>
</evidence>
<comment type="caution">
    <text evidence="10">The sequence shown here is derived from an EMBL/GenBank/DDBJ whole genome shotgun (WGS) entry which is preliminary data.</text>
</comment>
<evidence type="ECO:0000256" key="1">
    <source>
        <dbReference type="ARBA" id="ARBA00004127"/>
    </source>
</evidence>
<comment type="subcellular location">
    <subcellularLocation>
        <location evidence="1">Endomembrane system</location>
        <topology evidence="1">Multi-pass membrane protein</topology>
    </subcellularLocation>
</comment>
<dbReference type="AlphaFoldDB" id="A0A9P8Q9T0"/>
<feature type="transmembrane region" description="Helical" evidence="9">
    <location>
        <begin position="26"/>
        <end position="47"/>
    </location>
</feature>
<dbReference type="PANTHER" id="PTHR12263">
    <property type="entry name" value="VACUOLAR ATP SYNTHASE SUBUNIT H"/>
    <property type="match status" value="1"/>
</dbReference>
<evidence type="ECO:0008006" key="12">
    <source>
        <dbReference type="Google" id="ProtNLM"/>
    </source>
</evidence>
<reference evidence="10" key="2">
    <citation type="submission" date="2021-01" db="EMBL/GenBank/DDBJ databases">
        <authorList>
            <person name="Schikora-Tamarit M.A."/>
        </authorList>
    </citation>
    <scope>NUCLEOTIDE SEQUENCE</scope>
    <source>
        <strain evidence="10">CBS2887</strain>
    </source>
</reference>
<keyword evidence="3" id="KW-0813">Transport</keyword>
<evidence type="ECO:0000313" key="10">
    <source>
        <dbReference type="EMBL" id="KAH3685662.1"/>
    </source>
</evidence>
<evidence type="ECO:0000256" key="8">
    <source>
        <dbReference type="ARBA" id="ARBA00023136"/>
    </source>
</evidence>
<reference evidence="10" key="1">
    <citation type="journal article" date="2021" name="Open Biol.">
        <title>Shared evolutionary footprints suggest mitochondrial oxidative damage underlies multiple complex I losses in fungi.</title>
        <authorList>
            <person name="Schikora-Tamarit M.A."/>
            <person name="Marcet-Houben M."/>
            <person name="Nosek J."/>
            <person name="Gabaldon T."/>
        </authorList>
    </citation>
    <scope>NUCLEOTIDE SEQUENCE</scope>
    <source>
        <strain evidence="10">CBS2887</strain>
    </source>
</reference>
<feature type="transmembrane region" description="Helical" evidence="9">
    <location>
        <begin position="59"/>
        <end position="76"/>
    </location>
</feature>
<proteinExistence type="inferred from homology"/>
<keyword evidence="8 9" id="KW-0472">Membrane</keyword>
<dbReference type="GO" id="GO:0007035">
    <property type="term" value="P:vacuolar acidification"/>
    <property type="evidence" value="ECO:0007669"/>
    <property type="project" value="TreeGrafter"/>
</dbReference>
<evidence type="ECO:0000256" key="9">
    <source>
        <dbReference type="SAM" id="Phobius"/>
    </source>
</evidence>
<evidence type="ECO:0000256" key="3">
    <source>
        <dbReference type="ARBA" id="ARBA00022448"/>
    </source>
</evidence>
<dbReference type="EMBL" id="JAEUBG010001843">
    <property type="protein sequence ID" value="KAH3685662.1"/>
    <property type="molecule type" value="Genomic_DNA"/>
</dbReference>
<evidence type="ECO:0000256" key="2">
    <source>
        <dbReference type="ARBA" id="ARBA00008328"/>
    </source>
</evidence>
<evidence type="ECO:0000313" key="11">
    <source>
        <dbReference type="Proteomes" id="UP000774326"/>
    </source>
</evidence>
<keyword evidence="11" id="KW-1185">Reference proteome</keyword>
<dbReference type="GO" id="GO:0046961">
    <property type="term" value="F:proton-transporting ATPase activity, rotational mechanism"/>
    <property type="evidence" value="ECO:0007669"/>
    <property type="project" value="InterPro"/>
</dbReference>
<organism evidence="10 11">
    <name type="scientific">Wickerhamomyces pijperi</name>
    <name type="common">Yeast</name>
    <name type="synonym">Pichia pijperi</name>
    <dbReference type="NCBI Taxonomy" id="599730"/>
    <lineage>
        <taxon>Eukaryota</taxon>
        <taxon>Fungi</taxon>
        <taxon>Dikarya</taxon>
        <taxon>Ascomycota</taxon>
        <taxon>Saccharomycotina</taxon>
        <taxon>Saccharomycetes</taxon>
        <taxon>Phaffomycetales</taxon>
        <taxon>Wickerhamomycetaceae</taxon>
        <taxon>Wickerhamomyces</taxon>
    </lineage>
</organism>
<name>A0A9P8Q9T0_WICPI</name>
<evidence type="ECO:0000256" key="5">
    <source>
        <dbReference type="ARBA" id="ARBA00022781"/>
    </source>
</evidence>
<dbReference type="Proteomes" id="UP000774326">
    <property type="component" value="Unassembled WGS sequence"/>
</dbReference>
<keyword evidence="7" id="KW-0406">Ion transport</keyword>
<dbReference type="GO" id="GO:0000220">
    <property type="term" value="C:vacuolar proton-transporting V-type ATPase, V0 domain"/>
    <property type="evidence" value="ECO:0007669"/>
    <property type="project" value="TreeGrafter"/>
</dbReference>
<protein>
    <recommendedName>
        <fullName evidence="12">V-type proton ATPase subunit</fullName>
    </recommendedName>
</protein>